<dbReference type="GO" id="GO:0016740">
    <property type="term" value="F:transferase activity"/>
    <property type="evidence" value="ECO:0007669"/>
    <property type="project" value="InterPro"/>
</dbReference>
<dbReference type="AlphaFoldDB" id="A0AAV6KVC2"/>
<gene>
    <name evidence="1" type="ORF">RHGRI_007034</name>
</gene>
<organism evidence="1 2">
    <name type="scientific">Rhododendron griersonianum</name>
    <dbReference type="NCBI Taxonomy" id="479676"/>
    <lineage>
        <taxon>Eukaryota</taxon>
        <taxon>Viridiplantae</taxon>
        <taxon>Streptophyta</taxon>
        <taxon>Embryophyta</taxon>
        <taxon>Tracheophyta</taxon>
        <taxon>Spermatophyta</taxon>
        <taxon>Magnoliopsida</taxon>
        <taxon>eudicotyledons</taxon>
        <taxon>Gunneridae</taxon>
        <taxon>Pentapetalae</taxon>
        <taxon>asterids</taxon>
        <taxon>Ericales</taxon>
        <taxon>Ericaceae</taxon>
        <taxon>Ericoideae</taxon>
        <taxon>Rhodoreae</taxon>
        <taxon>Rhododendron</taxon>
    </lineage>
</organism>
<reference evidence="1" key="1">
    <citation type="submission" date="2020-08" db="EMBL/GenBank/DDBJ databases">
        <title>Plant Genome Project.</title>
        <authorList>
            <person name="Zhang R.-G."/>
        </authorList>
    </citation>
    <scope>NUCLEOTIDE SEQUENCE</scope>
    <source>
        <strain evidence="1">WSP0</strain>
        <tissue evidence="1">Leaf</tissue>
    </source>
</reference>
<keyword evidence="2" id="KW-1185">Reference proteome</keyword>
<dbReference type="GO" id="GO:0009245">
    <property type="term" value="P:lipid A biosynthetic process"/>
    <property type="evidence" value="ECO:0007669"/>
    <property type="project" value="TreeGrafter"/>
</dbReference>
<dbReference type="PANTHER" id="PTHR42755">
    <property type="entry name" value="3-DEOXY-MANNO-OCTULOSONATE CYTIDYLYLTRANSFERASE"/>
    <property type="match status" value="1"/>
</dbReference>
<proteinExistence type="predicted"/>
<name>A0AAV6KVC2_9ERIC</name>
<dbReference type="Gene3D" id="3.40.50.2000">
    <property type="entry name" value="Glycogen Phosphorylase B"/>
    <property type="match status" value="1"/>
</dbReference>
<evidence type="ECO:0000313" key="2">
    <source>
        <dbReference type="Proteomes" id="UP000823749"/>
    </source>
</evidence>
<accession>A0AAV6KVC2</accession>
<dbReference type="GO" id="GO:0005886">
    <property type="term" value="C:plasma membrane"/>
    <property type="evidence" value="ECO:0007669"/>
    <property type="project" value="TreeGrafter"/>
</dbReference>
<comment type="caution">
    <text evidence="1">The sequence shown here is derived from an EMBL/GenBank/DDBJ whole genome shotgun (WGS) entry which is preliminary data.</text>
</comment>
<protein>
    <submittedName>
        <fullName evidence="1">Uncharacterized protein</fullName>
    </submittedName>
</protein>
<dbReference type="PANTHER" id="PTHR42755:SF1">
    <property type="entry name" value="3-DEOXY-D-MANNO-OCTULOSONIC ACID TRANSFERASE, MITOCHONDRIAL-RELATED"/>
    <property type="match status" value="1"/>
</dbReference>
<dbReference type="EMBL" id="JACTNZ010000003">
    <property type="protein sequence ID" value="KAG5556627.1"/>
    <property type="molecule type" value="Genomic_DNA"/>
</dbReference>
<dbReference type="Proteomes" id="UP000823749">
    <property type="component" value="Chromosome 3"/>
</dbReference>
<sequence>MKFTKNGSTVMLGVHIVLNLVHPDVVTIVVPRHPQHGQEIAQVRCMCIILPTFMSWFRGELRYFYRLTPIAVIGGSLFPDLTGHNISEAAAAGCAVLTGHHVGHFAHMVQEMRRLNPVSSPGANKPFSCLYSEKLFGDDFTLVKFAKTMKETRDTAIKLFKKKIVLPKNGWNPSVSGEDFGGYSNFSG</sequence>
<evidence type="ECO:0000313" key="1">
    <source>
        <dbReference type="EMBL" id="KAG5556627.1"/>
    </source>
</evidence>
<dbReference type="InterPro" id="IPR039901">
    <property type="entry name" value="Kdotransferase"/>
</dbReference>